<sequence>MRKLVLFLHASLDGFVEGPKGAMDIGWIAYDSDLEKYAEKVLSTADTVIWGRGTYQMMYDYWPTVPTNPSASPYERRHADWIEKVDKVVFSKTLTEVEWHHTRLVKDHIEKEINRLKQRPGQDLVILGSPRLAHSLMALDLIDEYKITISPVLLGQGLPLFQGLKQKVNLKLLENQSFDSGALGLTYQAIR</sequence>
<reference evidence="2 3" key="1">
    <citation type="journal article" date="2012" name="PLoS ONE">
        <title>Functional divergence in the genus oenococcus as predicted by genome sequencing of the newly-described species, Oenococcus kitaharae.</title>
        <authorList>
            <person name="Borneman A.R."/>
            <person name="McCarthy J.M."/>
            <person name="Chambers P.J."/>
            <person name="Bartowsky E.J."/>
        </authorList>
    </citation>
    <scope>NUCLEOTIDE SEQUENCE [LARGE SCALE GENOMIC DNA]</scope>
    <source>
        <strain evidence="3">DSM17330</strain>
    </source>
</reference>
<dbReference type="PATRIC" id="fig|1045004.4.peg.1595"/>
<comment type="caution">
    <text evidence="2">The sequence shown here is derived from an EMBL/GenBank/DDBJ whole genome shotgun (WGS) entry which is preliminary data.</text>
</comment>
<dbReference type="STRING" id="336988.NT96_01770"/>
<name>G9WG93_9LACO</name>
<dbReference type="PANTHER" id="PTHR38011:SF11">
    <property type="entry name" value="2,5-DIAMINO-6-RIBOSYLAMINO-4(3H)-PYRIMIDINONE 5'-PHOSPHATE REDUCTASE"/>
    <property type="match status" value="1"/>
</dbReference>
<dbReference type="InterPro" id="IPR050765">
    <property type="entry name" value="Riboflavin_Biosynth_HTPR"/>
</dbReference>
<gene>
    <name evidence="2" type="ORF">OKIT_1624</name>
</gene>
<dbReference type="InterPro" id="IPR024072">
    <property type="entry name" value="DHFR-like_dom_sf"/>
</dbReference>
<protein>
    <submittedName>
        <fullName evidence="2">Dihydrofolate reductase</fullName>
    </submittedName>
</protein>
<organism evidence="2 3">
    <name type="scientific">Oenococcus kitaharae DSM 17330</name>
    <dbReference type="NCBI Taxonomy" id="1045004"/>
    <lineage>
        <taxon>Bacteria</taxon>
        <taxon>Bacillati</taxon>
        <taxon>Bacillota</taxon>
        <taxon>Bacilli</taxon>
        <taxon>Lactobacillales</taxon>
        <taxon>Lactobacillaceae</taxon>
        <taxon>Oenococcus</taxon>
    </lineage>
</organism>
<dbReference type="Proteomes" id="UP000004959">
    <property type="component" value="Chromosome"/>
</dbReference>
<dbReference type="eggNOG" id="COG0262">
    <property type="taxonomic scope" value="Bacteria"/>
</dbReference>
<evidence type="ECO:0000313" key="2">
    <source>
        <dbReference type="EMBL" id="EHN59701.1"/>
    </source>
</evidence>
<feature type="domain" description="Bacterial bifunctional deaminase-reductase C-terminal" evidence="1">
    <location>
        <begin position="2"/>
        <end position="181"/>
    </location>
</feature>
<dbReference type="RefSeq" id="WP_007746767.1">
    <property type="nucleotide sequence ID" value="NZ_CM001398.1"/>
</dbReference>
<dbReference type="GO" id="GO:0008703">
    <property type="term" value="F:5-amino-6-(5-phosphoribosylamino)uracil reductase activity"/>
    <property type="evidence" value="ECO:0007669"/>
    <property type="project" value="InterPro"/>
</dbReference>
<dbReference type="InterPro" id="IPR002734">
    <property type="entry name" value="RibDG_C"/>
</dbReference>
<accession>G9WG93</accession>
<dbReference type="SUPFAM" id="SSF53597">
    <property type="entry name" value="Dihydrofolate reductase-like"/>
    <property type="match status" value="1"/>
</dbReference>
<dbReference type="GO" id="GO:0009231">
    <property type="term" value="P:riboflavin biosynthetic process"/>
    <property type="evidence" value="ECO:0007669"/>
    <property type="project" value="InterPro"/>
</dbReference>
<dbReference type="Gene3D" id="3.40.430.10">
    <property type="entry name" value="Dihydrofolate Reductase, subunit A"/>
    <property type="match status" value="1"/>
</dbReference>
<dbReference type="AlphaFoldDB" id="G9WG93"/>
<dbReference type="Pfam" id="PF01872">
    <property type="entry name" value="RibD_C"/>
    <property type="match status" value="1"/>
</dbReference>
<dbReference type="HOGENOM" id="CLU_043966_1_3_9"/>
<keyword evidence="3" id="KW-1185">Reference proteome</keyword>
<evidence type="ECO:0000259" key="1">
    <source>
        <dbReference type="Pfam" id="PF01872"/>
    </source>
</evidence>
<evidence type="ECO:0000313" key="3">
    <source>
        <dbReference type="Proteomes" id="UP000004959"/>
    </source>
</evidence>
<dbReference type="OrthoDB" id="195113at2"/>
<dbReference type="PANTHER" id="PTHR38011">
    <property type="entry name" value="DIHYDROFOLATE REDUCTASE FAMILY PROTEIN (AFU_ORTHOLOGUE AFUA_8G06820)"/>
    <property type="match status" value="1"/>
</dbReference>
<proteinExistence type="predicted"/>
<dbReference type="EMBL" id="AFVZ01000001">
    <property type="protein sequence ID" value="EHN59701.1"/>
    <property type="molecule type" value="Genomic_DNA"/>
</dbReference>